<dbReference type="Pfam" id="PF12146">
    <property type="entry name" value="Hydrolase_4"/>
    <property type="match status" value="1"/>
</dbReference>
<dbReference type="PANTHER" id="PTHR43265:SF1">
    <property type="entry name" value="ESTERASE ESTD"/>
    <property type="match status" value="1"/>
</dbReference>
<dbReference type="PANTHER" id="PTHR43265">
    <property type="entry name" value="ESTERASE ESTD"/>
    <property type="match status" value="1"/>
</dbReference>
<keyword evidence="2" id="KW-0378">Hydrolase</keyword>
<comment type="caution">
    <text evidence="2">The sequence shown here is derived from an EMBL/GenBank/DDBJ whole genome shotgun (WGS) entry which is preliminary data.</text>
</comment>
<sequence length="311" mass="32998">MSTDAHARDVDLTVPADDGLPLAGTLTLPAGPAPHPAVVFLSGSGRLDRDSAAGRLRTGLAGAFAAALAARGIATLRYDRRGVAATPGDWLATGFAHNRDDAHAAVRALAGRPEIRADAVGVVGHSEGALHAMWLAAHAPVAAAVLLAGFARPGDEAVRWQGHHLAAQLPGPLRPAARRVGRRALRRITTGAADVVRVGGLRVNARWYRELLAFDPAPVLRAVRVPALALTGEKDLQCDPDDLDAMARLAPGITTRRVPDLTHVLRRDPRPPTLRAYRRLLREPVDAEVLETVTDWLGAHLATTARPHGSW</sequence>
<dbReference type="SUPFAM" id="SSF53474">
    <property type="entry name" value="alpha/beta-Hydrolases"/>
    <property type="match status" value="1"/>
</dbReference>
<dbReference type="AlphaFoldDB" id="A0A8J3YQ53"/>
<proteinExistence type="predicted"/>
<evidence type="ECO:0000313" key="3">
    <source>
        <dbReference type="Proteomes" id="UP000619260"/>
    </source>
</evidence>
<reference evidence="2" key="1">
    <citation type="submission" date="2021-01" db="EMBL/GenBank/DDBJ databases">
        <title>Whole genome shotgun sequence of Virgisporangium aliadipatigenens NBRC 105644.</title>
        <authorList>
            <person name="Komaki H."/>
            <person name="Tamura T."/>
        </authorList>
    </citation>
    <scope>NUCLEOTIDE SEQUENCE</scope>
    <source>
        <strain evidence="2">NBRC 105644</strain>
    </source>
</reference>
<gene>
    <name evidence="2" type="ORF">Val02_47420</name>
</gene>
<dbReference type="EMBL" id="BOPF01000018">
    <property type="protein sequence ID" value="GIJ47856.1"/>
    <property type="molecule type" value="Genomic_DNA"/>
</dbReference>
<dbReference type="InterPro" id="IPR022742">
    <property type="entry name" value="Hydrolase_4"/>
</dbReference>
<dbReference type="InterPro" id="IPR029058">
    <property type="entry name" value="AB_hydrolase_fold"/>
</dbReference>
<dbReference type="GO" id="GO:0052689">
    <property type="term" value="F:carboxylic ester hydrolase activity"/>
    <property type="evidence" value="ECO:0007669"/>
    <property type="project" value="TreeGrafter"/>
</dbReference>
<organism evidence="2 3">
    <name type="scientific">Virgisporangium aliadipatigenens</name>
    <dbReference type="NCBI Taxonomy" id="741659"/>
    <lineage>
        <taxon>Bacteria</taxon>
        <taxon>Bacillati</taxon>
        <taxon>Actinomycetota</taxon>
        <taxon>Actinomycetes</taxon>
        <taxon>Micromonosporales</taxon>
        <taxon>Micromonosporaceae</taxon>
        <taxon>Virgisporangium</taxon>
    </lineage>
</organism>
<accession>A0A8J3YQ53</accession>
<keyword evidence="3" id="KW-1185">Reference proteome</keyword>
<feature type="domain" description="Serine aminopeptidase S33" evidence="1">
    <location>
        <begin position="62"/>
        <end position="268"/>
    </location>
</feature>
<evidence type="ECO:0000259" key="1">
    <source>
        <dbReference type="Pfam" id="PF12146"/>
    </source>
</evidence>
<dbReference type="InterPro" id="IPR053145">
    <property type="entry name" value="AB_hydrolase_Est10"/>
</dbReference>
<name>A0A8J3YQ53_9ACTN</name>
<dbReference type="Proteomes" id="UP000619260">
    <property type="component" value="Unassembled WGS sequence"/>
</dbReference>
<evidence type="ECO:0000313" key="2">
    <source>
        <dbReference type="EMBL" id="GIJ47856.1"/>
    </source>
</evidence>
<dbReference type="RefSeq" id="WP_203901363.1">
    <property type="nucleotide sequence ID" value="NZ_BOPF01000018.1"/>
</dbReference>
<protein>
    <submittedName>
        <fullName evidence="2">Acyl-CoA thioester hydrolase</fullName>
    </submittedName>
</protein>
<dbReference type="Gene3D" id="3.40.50.1820">
    <property type="entry name" value="alpha/beta hydrolase"/>
    <property type="match status" value="1"/>
</dbReference>